<gene>
    <name evidence="3" type="ORF">MCOS_LOCUS8236</name>
</gene>
<evidence type="ECO:0000313" key="3">
    <source>
        <dbReference type="EMBL" id="VDD82233.1"/>
    </source>
</evidence>
<feature type="compositionally biased region" description="Low complexity" evidence="1">
    <location>
        <begin position="511"/>
        <end position="523"/>
    </location>
</feature>
<dbReference type="AlphaFoldDB" id="A0A0R3UKT5"/>
<feature type="compositionally biased region" description="Basic and acidic residues" evidence="1">
    <location>
        <begin position="524"/>
        <end position="535"/>
    </location>
</feature>
<feature type="region of interest" description="Disordered" evidence="1">
    <location>
        <begin position="157"/>
        <end position="179"/>
    </location>
</feature>
<evidence type="ECO:0000256" key="2">
    <source>
        <dbReference type="SAM" id="Phobius"/>
    </source>
</evidence>
<keyword evidence="2" id="KW-0812">Transmembrane</keyword>
<feature type="region of interest" description="Disordered" evidence="1">
    <location>
        <begin position="497"/>
        <end position="578"/>
    </location>
</feature>
<proteinExistence type="predicted"/>
<dbReference type="Proteomes" id="UP000267029">
    <property type="component" value="Unassembled WGS sequence"/>
</dbReference>
<keyword evidence="2" id="KW-0472">Membrane</keyword>
<protein>
    <recommendedName>
        <fullName evidence="5">Rad21/Rec8-like protein N-terminal domain-containing protein</fullName>
    </recommendedName>
</protein>
<dbReference type="OrthoDB" id="10071381at2759"/>
<feature type="compositionally biased region" description="Low complexity" evidence="1">
    <location>
        <begin position="309"/>
        <end position="319"/>
    </location>
</feature>
<dbReference type="STRING" id="53468.A0A0R3UKT5"/>
<feature type="region of interest" description="Disordered" evidence="1">
    <location>
        <begin position="128"/>
        <end position="147"/>
    </location>
</feature>
<accession>A0A0R3UKT5</accession>
<evidence type="ECO:0000313" key="4">
    <source>
        <dbReference type="Proteomes" id="UP000267029"/>
    </source>
</evidence>
<keyword evidence="4" id="KW-1185">Reference proteome</keyword>
<sequence length="675" mass="74673">MFYSNDLLTLKKGRFGVLWLAATRGVSHVNKRDVMAVDMLRSWFVLINVIIGFLLTMPSLENSFSLQARVEDITLVEAATTPKHDNVCLFGEDFQSAFQTDVLGEKVASSSEAAHLETTQVPIELLLAQEKSPEKPQPRRKSTRLSSIYELDEIERPSKTCGVPQEREEHQQQQQPQNVLEAPAVDTQIQTVSMYELLVFSFNIDLLIVQSHSPHASIVGLSLLELSHRLRIPSPKVMLRSCLLLTLDPKLTATSAFPGWRLSQSCSLPRAVQHLPSCLGTMLSASFFTLFRHRLPVSTEETLAFAEPQAPVQAAEPQEGPSSPKRRALQSVEDASKLSMPEPQLLELDQPQPCAASSAVKARPPRRAAPSPLPPLSLEELVHPPQAPPPRRPRKRPARLLVDSVLQLSKAQLRENFELSKSLLCTRAEILALSSWETHPKRARSLNVDRLLALPANWELAISLGLGEVRLGCQADKHLRDGWVLLWRSKRRMCEALPLRDSPQPPRDTSRSQSRSNLSSLRESALEASREEARAASDMLSASSFVPRQSSLNPSSFTIRASSSQDGDKSLQQQPPTPKDTVIAQQTTYSIADAPPLPPKAEQLLPVPEVLPEGTVPPPPPLSDIPASYANESAFLDTVTEQFSLGVLEIDFTRLLSPSCTRKQAAKTFHHLLCT</sequence>
<evidence type="ECO:0008006" key="5">
    <source>
        <dbReference type="Google" id="ProtNLM"/>
    </source>
</evidence>
<feature type="region of interest" description="Disordered" evidence="1">
    <location>
        <begin position="309"/>
        <end position="397"/>
    </location>
</feature>
<feature type="compositionally biased region" description="Polar residues" evidence="1">
    <location>
        <begin position="540"/>
        <end position="574"/>
    </location>
</feature>
<organism evidence="3 4">
    <name type="scientific">Mesocestoides corti</name>
    <name type="common">Flatworm</name>
    <dbReference type="NCBI Taxonomy" id="53468"/>
    <lineage>
        <taxon>Eukaryota</taxon>
        <taxon>Metazoa</taxon>
        <taxon>Spiralia</taxon>
        <taxon>Lophotrochozoa</taxon>
        <taxon>Platyhelminthes</taxon>
        <taxon>Cestoda</taxon>
        <taxon>Eucestoda</taxon>
        <taxon>Cyclophyllidea</taxon>
        <taxon>Mesocestoididae</taxon>
        <taxon>Mesocestoides</taxon>
    </lineage>
</organism>
<keyword evidence="2" id="KW-1133">Transmembrane helix</keyword>
<reference evidence="3 4" key="1">
    <citation type="submission" date="2018-10" db="EMBL/GenBank/DDBJ databases">
        <authorList>
            <consortium name="Pathogen Informatics"/>
        </authorList>
    </citation>
    <scope>NUCLEOTIDE SEQUENCE [LARGE SCALE GENOMIC DNA]</scope>
</reference>
<dbReference type="EMBL" id="UXSR01005477">
    <property type="protein sequence ID" value="VDD82233.1"/>
    <property type="molecule type" value="Genomic_DNA"/>
</dbReference>
<name>A0A0R3UKT5_MESCO</name>
<evidence type="ECO:0000256" key="1">
    <source>
        <dbReference type="SAM" id="MobiDB-lite"/>
    </source>
</evidence>
<feature type="transmembrane region" description="Helical" evidence="2">
    <location>
        <begin position="40"/>
        <end position="60"/>
    </location>
</feature>